<feature type="region of interest" description="Disordered" evidence="9">
    <location>
        <begin position="901"/>
        <end position="921"/>
    </location>
</feature>
<comment type="function">
    <text evidence="8">Functions as a zinc transporter.</text>
</comment>
<keyword evidence="3 8" id="KW-0813">Transport</keyword>
<feature type="transmembrane region" description="Helical" evidence="10">
    <location>
        <begin position="363"/>
        <end position="387"/>
    </location>
</feature>
<comment type="caution">
    <text evidence="12">The sequence shown here is derived from an EMBL/GenBank/DDBJ whole genome shotgun (WGS) entry which is preliminary data.</text>
</comment>
<evidence type="ECO:0000256" key="9">
    <source>
        <dbReference type="SAM" id="MobiDB-lite"/>
    </source>
</evidence>
<dbReference type="RefSeq" id="XP_013326863.1">
    <property type="nucleotide sequence ID" value="XM_013471409.1"/>
</dbReference>
<organism evidence="12 13">
    <name type="scientific">Rasamsonia emersonii (strain ATCC 16479 / CBS 393.64 / IMI 116815)</name>
    <dbReference type="NCBI Taxonomy" id="1408163"/>
    <lineage>
        <taxon>Eukaryota</taxon>
        <taxon>Fungi</taxon>
        <taxon>Dikarya</taxon>
        <taxon>Ascomycota</taxon>
        <taxon>Pezizomycotina</taxon>
        <taxon>Eurotiomycetes</taxon>
        <taxon>Eurotiomycetidae</taxon>
        <taxon>Eurotiales</taxon>
        <taxon>Trichocomaceae</taxon>
        <taxon>Rasamsonia</taxon>
    </lineage>
</organism>
<feature type="region of interest" description="Disordered" evidence="9">
    <location>
        <begin position="772"/>
        <end position="791"/>
    </location>
</feature>
<feature type="transmembrane region" description="Helical" evidence="10">
    <location>
        <begin position="677"/>
        <end position="694"/>
    </location>
</feature>
<dbReference type="InterPro" id="IPR002524">
    <property type="entry name" value="Cation_efflux"/>
</dbReference>
<evidence type="ECO:0000259" key="11">
    <source>
        <dbReference type="Pfam" id="PF01545"/>
    </source>
</evidence>
<comment type="subcellular location">
    <subcellularLocation>
        <location evidence="8">Endoplasmic reticulum membrane</location>
        <topology evidence="8">Multi-pass membrane protein</topology>
    </subcellularLocation>
    <subcellularLocation>
        <location evidence="1">Membrane</location>
        <topology evidence="1">Multi-pass membrane protein</topology>
    </subcellularLocation>
</comment>
<name>A0A0F4YQY6_RASE3</name>
<dbReference type="FunFam" id="1.20.1510.10:FF:000014">
    <property type="entry name" value="Cation efflux protein/ zinc transporter"/>
    <property type="match status" value="1"/>
</dbReference>
<feature type="transmembrane region" description="Helical" evidence="10">
    <location>
        <begin position="582"/>
        <end position="599"/>
    </location>
</feature>
<dbReference type="AlphaFoldDB" id="A0A0F4YQY6"/>
<dbReference type="InterPro" id="IPR045316">
    <property type="entry name" value="Msc2-like"/>
</dbReference>
<dbReference type="Proteomes" id="UP000053958">
    <property type="component" value="Unassembled WGS sequence"/>
</dbReference>
<dbReference type="GeneID" id="25318054"/>
<feature type="transmembrane region" description="Helical" evidence="10">
    <location>
        <begin position="558"/>
        <end position="576"/>
    </location>
</feature>
<dbReference type="InterPro" id="IPR058533">
    <property type="entry name" value="Cation_efflux_TM"/>
</dbReference>
<reference evidence="12 13" key="1">
    <citation type="submission" date="2015-04" db="EMBL/GenBank/DDBJ databases">
        <authorList>
            <person name="Heijne W.H."/>
            <person name="Fedorova N.D."/>
            <person name="Nierman W.C."/>
            <person name="Vollebregt A.W."/>
            <person name="Zhao Z."/>
            <person name="Wu L."/>
            <person name="Kumar M."/>
            <person name="Stam H."/>
            <person name="van den Berg M.A."/>
            <person name="Pel H.J."/>
        </authorList>
    </citation>
    <scope>NUCLEOTIDE SEQUENCE [LARGE SCALE GENOMIC DNA]</scope>
    <source>
        <strain evidence="12 13">CBS 393.64</strain>
    </source>
</reference>
<dbReference type="GO" id="GO:0005789">
    <property type="term" value="C:endoplasmic reticulum membrane"/>
    <property type="evidence" value="ECO:0007669"/>
    <property type="project" value="UniProtKB-SubCell"/>
</dbReference>
<evidence type="ECO:0000256" key="5">
    <source>
        <dbReference type="ARBA" id="ARBA00022989"/>
    </source>
</evidence>
<feature type="transmembrane region" description="Helical" evidence="10">
    <location>
        <begin position="715"/>
        <end position="734"/>
    </location>
</feature>
<keyword evidence="8" id="KW-0256">Endoplasmic reticulum</keyword>
<evidence type="ECO:0000256" key="7">
    <source>
        <dbReference type="ARBA" id="ARBA00023136"/>
    </source>
</evidence>
<evidence type="ECO:0000256" key="1">
    <source>
        <dbReference type="ARBA" id="ARBA00004141"/>
    </source>
</evidence>
<keyword evidence="4 10" id="KW-0812">Transmembrane</keyword>
<feature type="compositionally biased region" description="Low complexity" evidence="9">
    <location>
        <begin position="148"/>
        <end position="160"/>
    </location>
</feature>
<feature type="transmembrane region" description="Helical" evidence="10">
    <location>
        <begin position="746"/>
        <end position="767"/>
    </location>
</feature>
<dbReference type="EMBL" id="LASV01000276">
    <property type="protein sequence ID" value="KKA20251.1"/>
    <property type="molecule type" value="Genomic_DNA"/>
</dbReference>
<evidence type="ECO:0000256" key="10">
    <source>
        <dbReference type="SAM" id="Phobius"/>
    </source>
</evidence>
<dbReference type="GO" id="GO:0005794">
    <property type="term" value="C:Golgi apparatus"/>
    <property type="evidence" value="ECO:0007669"/>
    <property type="project" value="TreeGrafter"/>
</dbReference>
<dbReference type="Gene3D" id="1.20.1510.10">
    <property type="entry name" value="Cation efflux protein transmembrane domain"/>
    <property type="match status" value="1"/>
</dbReference>
<feature type="transmembrane region" description="Helical" evidence="10">
    <location>
        <begin position="832"/>
        <end position="850"/>
    </location>
</feature>
<dbReference type="GO" id="GO:1904257">
    <property type="term" value="P:zinc ion import into Golgi lumen"/>
    <property type="evidence" value="ECO:0007669"/>
    <property type="project" value="TreeGrafter"/>
</dbReference>
<dbReference type="NCBIfam" id="TIGR01297">
    <property type="entry name" value="CDF"/>
    <property type="match status" value="1"/>
</dbReference>
<feature type="transmembrane region" description="Helical" evidence="10">
    <location>
        <begin position="801"/>
        <end position="826"/>
    </location>
</feature>
<dbReference type="GO" id="GO:0031410">
    <property type="term" value="C:cytoplasmic vesicle"/>
    <property type="evidence" value="ECO:0007669"/>
    <property type="project" value="TreeGrafter"/>
</dbReference>
<dbReference type="InterPro" id="IPR027469">
    <property type="entry name" value="Cation_efflux_TMD_sf"/>
</dbReference>
<dbReference type="OrthoDB" id="78669at2759"/>
<sequence>MIPDKIYIAASSRNAQSMAGQPECNADLEQRRSISAREMQLSLALAGNLGRGNPPIRAGLIDWPCATPLFVATEDSGRLPSYGNFFCGLSPTVEQSADSGVPGWYPALMSTASTMSSVTSQGRGHRRGHNRSGGWTQIPQIPSVVATSAPGEQESQQEPSQPDHPSEQTNGQVPGWTLPTAASAAHHHRTPSHSHSHSHTSLSDGHLPGDASATTTKADEAADGFLGSSGPSTSFVTPFQTSGSDVPLSYEIVTGTLTVLPWVALSWYTRLYTEPTSHKLYRMLKAAAARASWFRTYSTETKVDAVWWRTMVMVSATMLLIGSWSLLRRRRAGQALPDMSSLDLSWAAGQTALTRIVSLGLPIYAAMIIGAPMVALAFTLTFAVGLPTIFDRSGKMGAARERLGHKKASLLVLSTFIVLNVLGYDTPVDTKPLRGYIALFASIFLLRPPFSSARDAVPVASQPKIDSLAKVANGAAFLVNQQTSAVSTCPLVASVEDIQLTLVSGALLAALTVLLSPFSGALYAFEATDFISTLITAACFTVSLMLSSPSSLHTRQKLGHVAASVLVIAFSALPHFESSRVLCLTWIAVAVLSYFAATFDDAKRGHASHGHSEAELSAVTKFLLRHGESYPLIHSILKEDDSRRIFYFMSLNFAFMLVQLCYGYITGSLGLLSDSIHMFFDCLALVVGLCAAVMSKWPPSTRFPYGYGKVDTLSGFANGVFLMIISVEIVYEAVERLLSGSEMHRIQELLVVSIAGLAVNLVGIVAFDHGHHGHSHGGHGHGHDHGHGHGHSHGNENMHGIFLHILADTLGSVAVVISTILVHYYGWAGFDPIASCVIAILIFASAVPLVSSTAKTLLLTLPADVEYNLRDTLAGVSTLRGVVGYTVPKFWLDDTAVGTSTGHDHGHDHGPSHGHSNSHDLCQHRHLDHHDHHHHLHDHHDHDHDHKSNSQRVLGVIHVIASRGADLEDVRRRTVDFLREKNMDIVVQVEREGEGRCWCGSGTKSS</sequence>
<feature type="region of interest" description="Disordered" evidence="9">
    <location>
        <begin position="115"/>
        <end position="214"/>
    </location>
</feature>
<evidence type="ECO:0000256" key="6">
    <source>
        <dbReference type="ARBA" id="ARBA00023065"/>
    </source>
</evidence>
<dbReference type="SUPFAM" id="SSF161111">
    <property type="entry name" value="Cation efflux protein transmembrane domain-like"/>
    <property type="match status" value="1"/>
</dbReference>
<evidence type="ECO:0000313" key="13">
    <source>
        <dbReference type="Proteomes" id="UP000053958"/>
    </source>
</evidence>
<proteinExistence type="inferred from homology"/>
<feature type="region of interest" description="Disordered" evidence="9">
    <location>
        <begin position="930"/>
        <end position="949"/>
    </location>
</feature>
<evidence type="ECO:0000256" key="8">
    <source>
        <dbReference type="RuleBase" id="RU369017"/>
    </source>
</evidence>
<keyword evidence="6 8" id="KW-0406">Ion transport</keyword>
<dbReference type="GO" id="GO:0005385">
    <property type="term" value="F:zinc ion transmembrane transporter activity"/>
    <property type="evidence" value="ECO:0007669"/>
    <property type="project" value="UniProtKB-UniRule"/>
</dbReference>
<protein>
    <recommendedName>
        <fullName evidence="8">Zinc transporter</fullName>
    </recommendedName>
</protein>
<feature type="transmembrane region" description="Helical" evidence="10">
    <location>
        <begin position="500"/>
        <end position="524"/>
    </location>
</feature>
<feature type="compositionally biased region" description="Basic and acidic residues" evidence="9">
    <location>
        <begin position="938"/>
        <end position="948"/>
    </location>
</feature>
<feature type="compositionally biased region" description="Basic residues" evidence="9">
    <location>
        <begin position="185"/>
        <end position="198"/>
    </location>
</feature>
<keyword evidence="13" id="KW-1185">Reference proteome</keyword>
<accession>A0A0F4YQY6</accession>
<gene>
    <name evidence="12" type="ORF">T310_5714</name>
</gene>
<feature type="compositionally biased region" description="Basic and acidic residues" evidence="9">
    <location>
        <begin position="902"/>
        <end position="921"/>
    </location>
</feature>
<evidence type="ECO:0000256" key="3">
    <source>
        <dbReference type="ARBA" id="ARBA00022448"/>
    </source>
</evidence>
<feature type="transmembrane region" description="Helical" evidence="10">
    <location>
        <begin position="645"/>
        <end position="665"/>
    </location>
</feature>
<feature type="transmembrane region" description="Helical" evidence="10">
    <location>
        <begin position="306"/>
        <end position="327"/>
    </location>
</feature>
<dbReference type="PANTHER" id="PTHR45755">
    <property type="match status" value="1"/>
</dbReference>
<dbReference type="Pfam" id="PF01545">
    <property type="entry name" value="Cation_efflux"/>
    <property type="match status" value="1"/>
</dbReference>
<keyword evidence="5 10" id="KW-1133">Transmembrane helix</keyword>
<keyword evidence="7 10" id="KW-0472">Membrane</keyword>
<dbReference type="GO" id="GO:0006882">
    <property type="term" value="P:intracellular zinc ion homeostasis"/>
    <property type="evidence" value="ECO:0007669"/>
    <property type="project" value="InterPro"/>
</dbReference>
<comment type="similarity">
    <text evidence="2 8">Belongs to the cation diffusion facilitator (CDF) transporter (TC 2.A.4) family. SLC30A subfamily.</text>
</comment>
<dbReference type="STRING" id="1408163.A0A0F4YQY6"/>
<evidence type="ECO:0000256" key="2">
    <source>
        <dbReference type="ARBA" id="ARBA00008873"/>
    </source>
</evidence>
<evidence type="ECO:0000313" key="12">
    <source>
        <dbReference type="EMBL" id="KKA20251.1"/>
    </source>
</evidence>
<feature type="domain" description="Cation efflux protein transmembrane" evidence="11">
    <location>
        <begin position="645"/>
        <end position="858"/>
    </location>
</feature>
<feature type="transmembrane region" description="Helical" evidence="10">
    <location>
        <begin position="530"/>
        <end position="546"/>
    </location>
</feature>
<dbReference type="PANTHER" id="PTHR45755:SF4">
    <property type="entry name" value="ZINC TRANSPORTER 7"/>
    <property type="match status" value="1"/>
</dbReference>
<evidence type="ECO:0000256" key="4">
    <source>
        <dbReference type="ARBA" id="ARBA00022692"/>
    </source>
</evidence>